<feature type="chain" id="PRO_5047204926" description="PEP-CTERM sorting domain-containing protein" evidence="2">
    <location>
        <begin position="24"/>
        <end position="276"/>
    </location>
</feature>
<feature type="transmembrane region" description="Helical" evidence="1">
    <location>
        <begin position="252"/>
        <end position="271"/>
    </location>
</feature>
<proteinExistence type="predicted"/>
<reference evidence="3 4" key="1">
    <citation type="submission" date="2023-04" db="EMBL/GenBank/DDBJ databases">
        <title>Marinoamorphus aggregata gen. nov., sp. Nov., isolate from tissue of brittle star Ophioplocus japonicus.</title>
        <authorList>
            <person name="Kawano K."/>
            <person name="Sawayama S."/>
            <person name="Nakagawa S."/>
        </authorList>
    </citation>
    <scope>NUCLEOTIDE SEQUENCE [LARGE SCALE GENOMIC DNA]</scope>
    <source>
        <strain evidence="3 4">NKW23</strain>
    </source>
</reference>
<protein>
    <recommendedName>
        <fullName evidence="5">PEP-CTERM sorting domain-containing protein</fullName>
    </recommendedName>
</protein>
<organism evidence="3 4">
    <name type="scientific">Paralimibaculum aggregatum</name>
    <dbReference type="NCBI Taxonomy" id="3036245"/>
    <lineage>
        <taxon>Bacteria</taxon>
        <taxon>Pseudomonadati</taxon>
        <taxon>Pseudomonadota</taxon>
        <taxon>Alphaproteobacteria</taxon>
        <taxon>Rhodobacterales</taxon>
        <taxon>Paracoccaceae</taxon>
        <taxon>Paralimibaculum</taxon>
    </lineage>
</organism>
<evidence type="ECO:0000256" key="1">
    <source>
        <dbReference type="SAM" id="Phobius"/>
    </source>
</evidence>
<evidence type="ECO:0000256" key="2">
    <source>
        <dbReference type="SAM" id="SignalP"/>
    </source>
</evidence>
<dbReference type="Proteomes" id="UP001239909">
    <property type="component" value="Unassembled WGS sequence"/>
</dbReference>
<dbReference type="RefSeq" id="WP_285673878.1">
    <property type="nucleotide sequence ID" value="NZ_BSYI01000042.1"/>
</dbReference>
<gene>
    <name evidence="3" type="ORF">LNKW23_39900</name>
</gene>
<keyword evidence="1" id="KW-0472">Membrane</keyword>
<evidence type="ECO:0000313" key="3">
    <source>
        <dbReference type="EMBL" id="GMG84774.1"/>
    </source>
</evidence>
<name>A0ABQ6LQ51_9RHOB</name>
<dbReference type="EMBL" id="BSYI01000042">
    <property type="protein sequence ID" value="GMG84774.1"/>
    <property type="molecule type" value="Genomic_DNA"/>
</dbReference>
<evidence type="ECO:0000313" key="4">
    <source>
        <dbReference type="Proteomes" id="UP001239909"/>
    </source>
</evidence>
<accession>A0ABQ6LQ51</accession>
<keyword evidence="4" id="KW-1185">Reference proteome</keyword>
<comment type="caution">
    <text evidence="3">The sequence shown here is derived from an EMBL/GenBank/DDBJ whole genome shotgun (WGS) entry which is preliminary data.</text>
</comment>
<keyword evidence="1" id="KW-1133">Transmembrane helix</keyword>
<keyword evidence="2" id="KW-0732">Signal</keyword>
<evidence type="ECO:0008006" key="5">
    <source>
        <dbReference type="Google" id="ProtNLM"/>
    </source>
</evidence>
<feature type="signal peptide" evidence="2">
    <location>
        <begin position="1"/>
        <end position="23"/>
    </location>
</feature>
<keyword evidence="1" id="KW-0812">Transmembrane</keyword>
<sequence length="276" mass="29227">MRYGLHCWIIALAIAAMADAASASSFVLDFGNTQVPTLDDGPGSKADYGIVANDGVNDIYARLTALNDFTSSNGNSNGSVSGDLRVNLVRGSTAQLRLDLFLDAGYSVPYSNANSFTWTLVFFDVDGISNTLGGYGPDANEFNYYDEVLLYTPGTAVFSGDTALQQTATPEGLLVNAEGQASVAGQDGITTLSAEQQRYAFAYVLTDIASVRFDYTVQDVDFSGTARQRNLLVDGGSLEITEDPEEVDVHAVPLPAGAPLLAAGLALLGLIRRRRG</sequence>